<sequence length="78" mass="8494">MSRAADATRILADRLDGRIRRQIRNGHDRQLVPRIPCPDCDTTGLMMRLSPPLAARVIECPTCGAAWPRADVLGSVAA</sequence>
<evidence type="ECO:0000313" key="2">
    <source>
        <dbReference type="Proteomes" id="UP000249341"/>
    </source>
</evidence>
<accession>A0A327ZEZ6</accession>
<dbReference type="EMBL" id="QLMJ01000004">
    <property type="protein sequence ID" value="RAK39855.1"/>
    <property type="molecule type" value="Genomic_DNA"/>
</dbReference>
<dbReference type="AlphaFoldDB" id="A0A327ZEZ6"/>
<reference evidence="1 2" key="1">
    <citation type="submission" date="2018-06" db="EMBL/GenBank/DDBJ databases">
        <title>Genomic Encyclopedia of Type Strains, Phase III (KMG-III): the genomes of soil and plant-associated and newly described type strains.</title>
        <authorList>
            <person name="Whitman W."/>
        </authorList>
    </citation>
    <scope>NUCLEOTIDE SEQUENCE [LARGE SCALE GENOMIC DNA]</scope>
    <source>
        <strain evidence="1 2">CGMCC 4.7090</strain>
    </source>
</reference>
<comment type="caution">
    <text evidence="1">The sequence shown here is derived from an EMBL/GenBank/DDBJ whole genome shotgun (WGS) entry which is preliminary data.</text>
</comment>
<dbReference type="RefSeq" id="WP_111649038.1">
    <property type="nucleotide sequence ID" value="NZ_QLMJ01000004.1"/>
</dbReference>
<proteinExistence type="predicted"/>
<dbReference type="Proteomes" id="UP000249341">
    <property type="component" value="Unassembled WGS sequence"/>
</dbReference>
<organism evidence="1 2">
    <name type="scientific">Actinoplanes lutulentus</name>
    <dbReference type="NCBI Taxonomy" id="1287878"/>
    <lineage>
        <taxon>Bacteria</taxon>
        <taxon>Bacillati</taxon>
        <taxon>Actinomycetota</taxon>
        <taxon>Actinomycetes</taxon>
        <taxon>Micromonosporales</taxon>
        <taxon>Micromonosporaceae</taxon>
        <taxon>Actinoplanes</taxon>
    </lineage>
</organism>
<keyword evidence="2" id="KW-1185">Reference proteome</keyword>
<name>A0A327ZEZ6_9ACTN</name>
<dbReference type="OrthoDB" id="3402009at2"/>
<gene>
    <name evidence="1" type="ORF">B0I29_104394</name>
</gene>
<protein>
    <recommendedName>
        <fullName evidence="3">Transcription factor zinc-finger domain-containing protein</fullName>
    </recommendedName>
</protein>
<evidence type="ECO:0008006" key="3">
    <source>
        <dbReference type="Google" id="ProtNLM"/>
    </source>
</evidence>
<evidence type="ECO:0000313" key="1">
    <source>
        <dbReference type="EMBL" id="RAK39855.1"/>
    </source>
</evidence>